<evidence type="ECO:0000259" key="8">
    <source>
        <dbReference type="Pfam" id="PF10502"/>
    </source>
</evidence>
<dbReference type="OrthoDB" id="9815782at2"/>
<dbReference type="SUPFAM" id="SSF51306">
    <property type="entry name" value="LexA/Signal peptidase"/>
    <property type="match status" value="1"/>
</dbReference>
<dbReference type="AlphaFoldDB" id="A0A7C8BNH9"/>
<dbReference type="GO" id="GO:0004252">
    <property type="term" value="F:serine-type endopeptidase activity"/>
    <property type="evidence" value="ECO:0007669"/>
    <property type="project" value="InterPro"/>
</dbReference>
<organism evidence="9 10">
    <name type="scientific">Pseudoclavibacter caeni</name>
    <dbReference type="NCBI Taxonomy" id="908846"/>
    <lineage>
        <taxon>Bacteria</taxon>
        <taxon>Bacillati</taxon>
        <taxon>Actinomycetota</taxon>
        <taxon>Actinomycetes</taxon>
        <taxon>Micrococcales</taxon>
        <taxon>Microbacteriaceae</taxon>
        <taxon>Pseudoclavibacter</taxon>
    </lineage>
</organism>
<name>A0A7C8BNH9_9MICO</name>
<sequence length="231" mass="24682">MQALRRALRSPWAHLVIAFLVFGLVQAVCIKVFSVPSGSMQTTLEVGDRILVDRTAGWFGRQPQRGDVIVFTTDDDWETATTATPAWKAVIKGTLGAFGYGPGNAHHLVKRVIATGGDTVSCCDAEGHLQVNGEALDEPYVYDDLPFTAGVLDCDTTPRSRRCLPEITVPEGSLLVLGDHRSVSSDSVIACRGLTDADPAADGCARFADERDVVGHVVAIAWPLPRLSGAP</sequence>
<dbReference type="GO" id="GO:0009003">
    <property type="term" value="F:signal peptidase activity"/>
    <property type="evidence" value="ECO:0007669"/>
    <property type="project" value="UniProtKB-EC"/>
</dbReference>
<protein>
    <recommendedName>
        <fullName evidence="4 7">Signal peptidase I</fullName>
        <ecNumber evidence="4 7">3.4.21.89</ecNumber>
    </recommendedName>
</protein>
<evidence type="ECO:0000313" key="10">
    <source>
        <dbReference type="Proteomes" id="UP000481339"/>
    </source>
</evidence>
<feature type="domain" description="Peptidase S26" evidence="8">
    <location>
        <begin position="15"/>
        <end position="219"/>
    </location>
</feature>
<comment type="catalytic activity">
    <reaction evidence="1 7">
        <text>Cleavage of hydrophobic, N-terminal signal or leader sequences from secreted and periplasmic proteins.</text>
        <dbReference type="EC" id="3.4.21.89"/>
    </reaction>
</comment>
<dbReference type="PANTHER" id="PTHR43390:SF1">
    <property type="entry name" value="CHLOROPLAST PROCESSING PEPTIDASE"/>
    <property type="match status" value="1"/>
</dbReference>
<evidence type="ECO:0000313" key="9">
    <source>
        <dbReference type="EMBL" id="KAB1632507.1"/>
    </source>
</evidence>
<evidence type="ECO:0000256" key="7">
    <source>
        <dbReference type="RuleBase" id="RU362042"/>
    </source>
</evidence>
<dbReference type="PROSITE" id="PS00761">
    <property type="entry name" value="SPASE_I_3"/>
    <property type="match status" value="1"/>
</dbReference>
<evidence type="ECO:0000256" key="6">
    <source>
        <dbReference type="PIRSR" id="PIRSR600223-1"/>
    </source>
</evidence>
<comment type="caution">
    <text evidence="9">The sequence shown here is derived from an EMBL/GenBank/DDBJ whole genome shotgun (WGS) entry which is preliminary data.</text>
</comment>
<evidence type="ECO:0000256" key="2">
    <source>
        <dbReference type="ARBA" id="ARBA00004401"/>
    </source>
</evidence>
<dbReference type="InterPro" id="IPR000223">
    <property type="entry name" value="Pept_S26A_signal_pept_1"/>
</dbReference>
<feature type="active site" evidence="6">
    <location>
        <position position="110"/>
    </location>
</feature>
<dbReference type="GO" id="GO:0006465">
    <property type="term" value="P:signal peptide processing"/>
    <property type="evidence" value="ECO:0007669"/>
    <property type="project" value="InterPro"/>
</dbReference>
<proteinExistence type="inferred from homology"/>
<reference evidence="9 10" key="1">
    <citation type="submission" date="2019-09" db="EMBL/GenBank/DDBJ databases">
        <title>Phylogeny of genus Pseudoclavibacter and closely related genus.</title>
        <authorList>
            <person name="Li Y."/>
        </authorList>
    </citation>
    <scope>NUCLEOTIDE SEQUENCE [LARGE SCALE GENOMIC DNA]</scope>
    <source>
        <strain evidence="9 10">JCM 16921</strain>
    </source>
</reference>
<keyword evidence="5 7" id="KW-0378">Hydrolase</keyword>
<feature type="active site" evidence="6">
    <location>
        <position position="39"/>
    </location>
</feature>
<evidence type="ECO:0000256" key="5">
    <source>
        <dbReference type="ARBA" id="ARBA00022801"/>
    </source>
</evidence>
<keyword evidence="10" id="KW-1185">Reference proteome</keyword>
<keyword evidence="7" id="KW-0645">Protease</keyword>
<comment type="subcellular location">
    <subcellularLocation>
        <location evidence="2">Cell membrane</location>
        <topology evidence="2">Single-pass type II membrane protein</topology>
    </subcellularLocation>
    <subcellularLocation>
        <location evidence="7">Membrane</location>
        <topology evidence="7">Single-pass type II membrane protein</topology>
    </subcellularLocation>
</comment>
<evidence type="ECO:0000256" key="4">
    <source>
        <dbReference type="ARBA" id="ARBA00013208"/>
    </source>
</evidence>
<dbReference type="InterPro" id="IPR019758">
    <property type="entry name" value="Pept_S26A_signal_pept_1_CS"/>
</dbReference>
<dbReference type="EC" id="3.4.21.89" evidence="4 7"/>
<dbReference type="PRINTS" id="PR00727">
    <property type="entry name" value="LEADERPTASE"/>
</dbReference>
<accession>A0A7C8BNH9</accession>
<dbReference type="RefSeq" id="WP_158036284.1">
    <property type="nucleotide sequence ID" value="NZ_BAAAZV010000017.1"/>
</dbReference>
<comment type="similarity">
    <text evidence="3 7">Belongs to the peptidase S26 family.</text>
</comment>
<dbReference type="CDD" id="cd06530">
    <property type="entry name" value="S26_SPase_I"/>
    <property type="match status" value="1"/>
</dbReference>
<dbReference type="EMBL" id="WBKA01000003">
    <property type="protein sequence ID" value="KAB1632507.1"/>
    <property type="molecule type" value="Genomic_DNA"/>
</dbReference>
<dbReference type="PANTHER" id="PTHR43390">
    <property type="entry name" value="SIGNAL PEPTIDASE I"/>
    <property type="match status" value="1"/>
</dbReference>
<dbReference type="Proteomes" id="UP000481339">
    <property type="component" value="Unassembled WGS sequence"/>
</dbReference>
<dbReference type="NCBIfam" id="TIGR02227">
    <property type="entry name" value="sigpep_I_bact"/>
    <property type="match status" value="1"/>
</dbReference>
<dbReference type="Gene3D" id="2.10.109.10">
    <property type="entry name" value="Umud Fragment, subunit A"/>
    <property type="match status" value="1"/>
</dbReference>
<evidence type="ECO:0000256" key="1">
    <source>
        <dbReference type="ARBA" id="ARBA00000677"/>
    </source>
</evidence>
<dbReference type="Pfam" id="PF10502">
    <property type="entry name" value="Peptidase_S26"/>
    <property type="match status" value="1"/>
</dbReference>
<dbReference type="InterPro" id="IPR036286">
    <property type="entry name" value="LexA/Signal_pep-like_sf"/>
</dbReference>
<dbReference type="InterPro" id="IPR019533">
    <property type="entry name" value="Peptidase_S26"/>
</dbReference>
<dbReference type="GO" id="GO:0005886">
    <property type="term" value="C:plasma membrane"/>
    <property type="evidence" value="ECO:0007669"/>
    <property type="project" value="UniProtKB-SubCell"/>
</dbReference>
<gene>
    <name evidence="9" type="primary">lepB</name>
    <name evidence="9" type="ORF">F8O02_05795</name>
</gene>
<evidence type="ECO:0000256" key="3">
    <source>
        <dbReference type="ARBA" id="ARBA00009370"/>
    </source>
</evidence>